<organism evidence="2 3">
    <name type="scientific">Monilinia fructicola</name>
    <name type="common">Brown rot fungus</name>
    <name type="synonym">Ciboria fructicola</name>
    <dbReference type="NCBI Taxonomy" id="38448"/>
    <lineage>
        <taxon>Eukaryota</taxon>
        <taxon>Fungi</taxon>
        <taxon>Dikarya</taxon>
        <taxon>Ascomycota</taxon>
        <taxon>Pezizomycotina</taxon>
        <taxon>Leotiomycetes</taxon>
        <taxon>Helotiales</taxon>
        <taxon>Sclerotiniaceae</taxon>
        <taxon>Monilinia</taxon>
    </lineage>
</organism>
<protein>
    <submittedName>
        <fullName evidence="2">Uncharacterized protein</fullName>
    </submittedName>
</protein>
<feature type="compositionally biased region" description="Basic and acidic residues" evidence="1">
    <location>
        <begin position="101"/>
        <end position="129"/>
    </location>
</feature>
<feature type="region of interest" description="Disordered" evidence="1">
    <location>
        <begin position="90"/>
        <end position="129"/>
    </location>
</feature>
<sequence length="129" mass="15077">MQCNSGVQGVNHPFFPRPQSSHRSLLGIMNIWKLLYRLRKSKETNTSEMKMKKTCIGNERPNIKKLKEIRHHHMRHTICQPLSPVIKKCKETPKNSIQETSAEKNEKSRKDNNKMPRKFPEGGKETARK</sequence>
<keyword evidence="3" id="KW-1185">Reference proteome</keyword>
<comment type="caution">
    <text evidence="2">The sequence shown here is derived from an EMBL/GenBank/DDBJ whole genome shotgun (WGS) entry which is preliminary data.</text>
</comment>
<dbReference type="Proteomes" id="UP000322873">
    <property type="component" value="Unassembled WGS sequence"/>
</dbReference>
<name>A0A5M9JVB9_MONFR</name>
<reference evidence="2 3" key="1">
    <citation type="submission" date="2019-06" db="EMBL/GenBank/DDBJ databases">
        <title>Genome Sequence of the Brown Rot Fungal Pathogen Monilinia fructicola.</title>
        <authorList>
            <person name="De Miccolis Angelini R.M."/>
            <person name="Landi L."/>
            <person name="Abate D."/>
            <person name="Pollastro S."/>
            <person name="Romanazzi G."/>
            <person name="Faretra F."/>
        </authorList>
    </citation>
    <scope>NUCLEOTIDE SEQUENCE [LARGE SCALE GENOMIC DNA]</scope>
    <source>
        <strain evidence="2 3">Mfrc123</strain>
    </source>
</reference>
<evidence type="ECO:0000256" key="1">
    <source>
        <dbReference type="SAM" id="MobiDB-lite"/>
    </source>
</evidence>
<gene>
    <name evidence="2" type="ORF">EYC84_001711</name>
</gene>
<dbReference type="AlphaFoldDB" id="A0A5M9JVB9"/>
<accession>A0A5M9JVB9</accession>
<evidence type="ECO:0000313" key="2">
    <source>
        <dbReference type="EMBL" id="KAA8571732.1"/>
    </source>
</evidence>
<proteinExistence type="predicted"/>
<evidence type="ECO:0000313" key="3">
    <source>
        <dbReference type="Proteomes" id="UP000322873"/>
    </source>
</evidence>
<dbReference type="EMBL" id="VICG01000005">
    <property type="protein sequence ID" value="KAA8571732.1"/>
    <property type="molecule type" value="Genomic_DNA"/>
</dbReference>